<evidence type="ECO:0000256" key="1">
    <source>
        <dbReference type="SAM" id="MobiDB-lite"/>
    </source>
</evidence>
<organism evidence="2 3">
    <name type="scientific">Tupaia chinensis</name>
    <name type="common">Chinese tree shrew</name>
    <name type="synonym">Tupaia belangeri chinensis</name>
    <dbReference type="NCBI Taxonomy" id="246437"/>
    <lineage>
        <taxon>Eukaryota</taxon>
        <taxon>Metazoa</taxon>
        <taxon>Chordata</taxon>
        <taxon>Craniata</taxon>
        <taxon>Vertebrata</taxon>
        <taxon>Euteleostomi</taxon>
        <taxon>Mammalia</taxon>
        <taxon>Eutheria</taxon>
        <taxon>Euarchontoglires</taxon>
        <taxon>Scandentia</taxon>
        <taxon>Tupaiidae</taxon>
        <taxon>Tupaia</taxon>
    </lineage>
</organism>
<feature type="compositionally biased region" description="Acidic residues" evidence="1">
    <location>
        <begin position="49"/>
        <end position="61"/>
    </location>
</feature>
<feature type="compositionally biased region" description="Basic and acidic residues" evidence="1">
    <location>
        <begin position="81"/>
        <end position="99"/>
    </location>
</feature>
<feature type="compositionally biased region" description="Polar residues" evidence="1">
    <location>
        <begin position="25"/>
        <end position="35"/>
    </location>
</feature>
<protein>
    <submittedName>
        <fullName evidence="2">Uncharacterized protein</fullName>
    </submittedName>
</protein>
<reference evidence="3" key="2">
    <citation type="journal article" date="2013" name="Nat. Commun.">
        <title>Genome of the Chinese tree shrew.</title>
        <authorList>
            <person name="Fan Y."/>
            <person name="Huang Z.Y."/>
            <person name="Cao C.C."/>
            <person name="Chen C.S."/>
            <person name="Chen Y.X."/>
            <person name="Fan D.D."/>
            <person name="He J."/>
            <person name="Hou H.L."/>
            <person name="Hu L."/>
            <person name="Hu X.T."/>
            <person name="Jiang X.T."/>
            <person name="Lai R."/>
            <person name="Lang Y.S."/>
            <person name="Liang B."/>
            <person name="Liao S.G."/>
            <person name="Mu D."/>
            <person name="Ma Y.Y."/>
            <person name="Niu Y.Y."/>
            <person name="Sun X.Q."/>
            <person name="Xia J.Q."/>
            <person name="Xiao J."/>
            <person name="Xiong Z.Q."/>
            <person name="Xu L."/>
            <person name="Yang L."/>
            <person name="Zhang Y."/>
            <person name="Zhao W."/>
            <person name="Zhao X.D."/>
            <person name="Zheng Y.T."/>
            <person name="Zhou J.M."/>
            <person name="Zhu Y.B."/>
            <person name="Zhang G.J."/>
            <person name="Wang J."/>
            <person name="Yao Y.G."/>
        </authorList>
    </citation>
    <scope>NUCLEOTIDE SEQUENCE [LARGE SCALE GENOMIC DNA]</scope>
</reference>
<dbReference type="InParanoid" id="L9KHG1"/>
<dbReference type="AlphaFoldDB" id="L9KHG1"/>
<feature type="compositionally biased region" description="Basic and acidic residues" evidence="1">
    <location>
        <begin position="62"/>
        <end position="72"/>
    </location>
</feature>
<reference evidence="3" key="1">
    <citation type="submission" date="2012-07" db="EMBL/GenBank/DDBJ databases">
        <title>Genome of the Chinese tree shrew, a rising model animal genetically related to primates.</title>
        <authorList>
            <person name="Zhang G."/>
            <person name="Fan Y."/>
            <person name="Yao Y."/>
            <person name="Huang Z."/>
        </authorList>
    </citation>
    <scope>NUCLEOTIDE SEQUENCE [LARGE SCALE GENOMIC DNA]</scope>
</reference>
<feature type="compositionally biased region" description="Basic and acidic residues" evidence="1">
    <location>
        <begin position="10"/>
        <end position="21"/>
    </location>
</feature>
<evidence type="ECO:0000313" key="2">
    <source>
        <dbReference type="EMBL" id="ELW62103.1"/>
    </source>
</evidence>
<gene>
    <name evidence="2" type="ORF">TREES_T100017156</name>
</gene>
<name>L9KHG1_TUPCH</name>
<feature type="compositionally biased region" description="Basic and acidic residues" evidence="1">
    <location>
        <begin position="38"/>
        <end position="48"/>
    </location>
</feature>
<feature type="region of interest" description="Disordered" evidence="1">
    <location>
        <begin position="1"/>
        <end position="99"/>
    </location>
</feature>
<dbReference type="EMBL" id="KB320837">
    <property type="protein sequence ID" value="ELW62103.1"/>
    <property type="molecule type" value="Genomic_DNA"/>
</dbReference>
<sequence>MCGEVEDSFSDNHPEGDDPKRKGPTNATDEGSPQHQGEALHVELRGFADEQEEAPSDEEEHQDQAARHHMYPEDGALNQHLGEHREEENDCQVEHRHEEGDMEALGKLFVVDDAYEEAVVEKDQPHGQHCFPHKGTSRAPLPICGAVTLLLLAGQVPLSKIAMKELV</sequence>
<evidence type="ECO:0000313" key="3">
    <source>
        <dbReference type="Proteomes" id="UP000011518"/>
    </source>
</evidence>
<accession>L9KHG1</accession>
<proteinExistence type="predicted"/>
<dbReference type="Proteomes" id="UP000011518">
    <property type="component" value="Unassembled WGS sequence"/>
</dbReference>
<keyword evidence="3" id="KW-1185">Reference proteome</keyword>